<sequence length="57" mass="6473">MILVLTAGRLQQYTGCPMGNAIGKQDEQTILSRSKVLQRCTMHYLRFTDLDEQTNGK</sequence>
<accession>V8QWY2</accession>
<dbReference type="EMBL" id="AYXT01000009">
    <property type="protein sequence ID" value="ETF03509.1"/>
    <property type="molecule type" value="Genomic_DNA"/>
</dbReference>
<protein>
    <submittedName>
        <fullName evidence="1">Uncharacterized protein</fullName>
    </submittedName>
</protein>
<name>V8QWY2_9BURK</name>
<dbReference type="Proteomes" id="UP000018733">
    <property type="component" value="Unassembled WGS sequence"/>
</dbReference>
<reference evidence="1 2" key="1">
    <citation type="journal article" date="2014" name="Genome Announc.">
        <title>Draft Genome Sequence of Advenella kashmirensis Strain W13003, a Polycyclic Aromatic Hydrocarbon-Degrading Bacterium.</title>
        <authorList>
            <person name="Wang X."/>
            <person name="Jin D."/>
            <person name="Zhou L."/>
            <person name="Wu L."/>
            <person name="An W."/>
            <person name="Zhao L."/>
        </authorList>
    </citation>
    <scope>NUCLEOTIDE SEQUENCE [LARGE SCALE GENOMIC DNA]</scope>
    <source>
        <strain evidence="1 2">W13003</strain>
    </source>
</reference>
<dbReference type="PATRIC" id="fig|1424334.3.peg.1990"/>
<evidence type="ECO:0000313" key="2">
    <source>
        <dbReference type="Proteomes" id="UP000018733"/>
    </source>
</evidence>
<keyword evidence="2" id="KW-1185">Reference proteome</keyword>
<proteinExistence type="predicted"/>
<organism evidence="1 2">
    <name type="scientific">Advenella kashmirensis W13003</name>
    <dbReference type="NCBI Taxonomy" id="1424334"/>
    <lineage>
        <taxon>Bacteria</taxon>
        <taxon>Pseudomonadati</taxon>
        <taxon>Pseudomonadota</taxon>
        <taxon>Betaproteobacteria</taxon>
        <taxon>Burkholderiales</taxon>
        <taxon>Alcaligenaceae</taxon>
    </lineage>
</organism>
<comment type="caution">
    <text evidence="1">The sequence shown here is derived from an EMBL/GenBank/DDBJ whole genome shotgun (WGS) entry which is preliminary data.</text>
</comment>
<dbReference type="STRING" id="1424334.W822_09925"/>
<gene>
    <name evidence="1" type="ORF">W822_09925</name>
</gene>
<dbReference type="HOGENOM" id="CLU_2986215_0_0_4"/>
<dbReference type="AlphaFoldDB" id="V8QWY2"/>
<evidence type="ECO:0000313" key="1">
    <source>
        <dbReference type="EMBL" id="ETF03509.1"/>
    </source>
</evidence>